<name>A0ACC2PR76_9HYME</name>
<gene>
    <name evidence="1" type="ORF">QAD02_021796</name>
</gene>
<proteinExistence type="predicted"/>
<sequence>MIEEVGITSNQFWGKYCFDDEDTRDKADEMQRGEAVGGDATVTDDSQSNNFVTFEEVVRNYDNLPNSPNLPEDDKRDAMYDAVMTNIPAIQQVEFLRRIQTEQEGGVSYQEIVNFIQQSERNGAMAGTASAPPNQNNTGAMTARYQFKHHTQENRCYHCDSRGHRIQNCLYEGRNVKLCFNCEKMIDRDLELYHISKYSPLKEIKPNRGVQGTGVSGSTPRYYVNSNSSRGSRCGNNNRGDTRQRSQNVSNFRSGFGKWGRIGQNQIAGRRSG</sequence>
<dbReference type="EMBL" id="CM056741">
    <property type="protein sequence ID" value="KAJ8686003.1"/>
    <property type="molecule type" value="Genomic_DNA"/>
</dbReference>
<accession>A0ACC2PR76</accession>
<keyword evidence="2" id="KW-1185">Reference proteome</keyword>
<reference evidence="1" key="1">
    <citation type="submission" date="2023-04" db="EMBL/GenBank/DDBJ databases">
        <title>A chromosome-level genome assembly of the parasitoid wasp Eretmocerus hayati.</title>
        <authorList>
            <person name="Zhong Y."/>
            <person name="Liu S."/>
            <person name="Liu Y."/>
        </authorList>
    </citation>
    <scope>NUCLEOTIDE SEQUENCE</scope>
    <source>
        <strain evidence="1">ZJU_SS_LIU_2023</strain>
    </source>
</reference>
<organism evidence="1 2">
    <name type="scientific">Eretmocerus hayati</name>
    <dbReference type="NCBI Taxonomy" id="131215"/>
    <lineage>
        <taxon>Eukaryota</taxon>
        <taxon>Metazoa</taxon>
        <taxon>Ecdysozoa</taxon>
        <taxon>Arthropoda</taxon>
        <taxon>Hexapoda</taxon>
        <taxon>Insecta</taxon>
        <taxon>Pterygota</taxon>
        <taxon>Neoptera</taxon>
        <taxon>Endopterygota</taxon>
        <taxon>Hymenoptera</taxon>
        <taxon>Apocrita</taxon>
        <taxon>Proctotrupomorpha</taxon>
        <taxon>Chalcidoidea</taxon>
        <taxon>Aphelinidae</taxon>
        <taxon>Aphelininae</taxon>
        <taxon>Eretmocerus</taxon>
    </lineage>
</organism>
<dbReference type="Proteomes" id="UP001239111">
    <property type="component" value="Chromosome 1"/>
</dbReference>
<protein>
    <submittedName>
        <fullName evidence="1">Uncharacterized protein</fullName>
    </submittedName>
</protein>
<evidence type="ECO:0000313" key="1">
    <source>
        <dbReference type="EMBL" id="KAJ8686003.1"/>
    </source>
</evidence>
<evidence type="ECO:0000313" key="2">
    <source>
        <dbReference type="Proteomes" id="UP001239111"/>
    </source>
</evidence>
<comment type="caution">
    <text evidence="1">The sequence shown here is derived from an EMBL/GenBank/DDBJ whole genome shotgun (WGS) entry which is preliminary data.</text>
</comment>